<dbReference type="InterPro" id="IPR036820">
    <property type="entry name" value="Archease_dom_sf"/>
</dbReference>
<dbReference type="Pfam" id="PF01951">
    <property type="entry name" value="Archease"/>
    <property type="match status" value="1"/>
</dbReference>
<comment type="similarity">
    <text evidence="1">Belongs to the archease family.</text>
</comment>
<dbReference type="RefSeq" id="WP_281999414.1">
    <property type="nucleotide sequence ID" value="NZ_AP027151.1"/>
</dbReference>
<keyword evidence="4" id="KW-0106">Calcium</keyword>
<dbReference type="InterPro" id="IPR002804">
    <property type="entry name" value="Archease"/>
</dbReference>
<dbReference type="PANTHER" id="PTHR12682:SF11">
    <property type="entry name" value="PROTEIN ARCHEASE"/>
    <property type="match status" value="1"/>
</dbReference>
<gene>
    <name evidence="6" type="ORF">GURASL_22300</name>
</gene>
<feature type="domain" description="Archease" evidence="5">
    <location>
        <begin position="3"/>
        <end position="143"/>
    </location>
</feature>
<proteinExistence type="inferred from homology"/>
<evidence type="ECO:0000256" key="3">
    <source>
        <dbReference type="ARBA" id="ARBA00022723"/>
    </source>
</evidence>
<dbReference type="SUPFAM" id="SSF69819">
    <property type="entry name" value="MTH1598-like"/>
    <property type="match status" value="1"/>
</dbReference>
<evidence type="ECO:0000313" key="6">
    <source>
        <dbReference type="EMBL" id="BDV43307.1"/>
    </source>
</evidence>
<dbReference type="PANTHER" id="PTHR12682">
    <property type="entry name" value="ARCHEASE"/>
    <property type="match status" value="1"/>
</dbReference>
<reference evidence="6 7" key="1">
    <citation type="submission" date="2022-12" db="EMBL/GenBank/DDBJ databases">
        <title>Polyphasic characterization of Geotalea uranireducens NIT-SL11 newly isolated from a complex of sewage sludge and microbially reduced graphene oxide.</title>
        <authorList>
            <person name="Xie L."/>
            <person name="Yoshida N."/>
            <person name="Meng L."/>
        </authorList>
    </citation>
    <scope>NUCLEOTIDE SEQUENCE [LARGE SCALE GENOMIC DNA]</scope>
    <source>
        <strain evidence="6 7">NIT-SL11</strain>
    </source>
</reference>
<keyword evidence="3" id="KW-0479">Metal-binding</keyword>
<dbReference type="Gene3D" id="3.55.10.10">
    <property type="entry name" value="Archease domain"/>
    <property type="match status" value="1"/>
</dbReference>
<dbReference type="Proteomes" id="UP001317705">
    <property type="component" value="Chromosome"/>
</dbReference>
<evidence type="ECO:0000256" key="1">
    <source>
        <dbReference type="ARBA" id="ARBA00007963"/>
    </source>
</evidence>
<accession>A0ABM8ELJ0</accession>
<evidence type="ECO:0000256" key="4">
    <source>
        <dbReference type="ARBA" id="ARBA00022837"/>
    </source>
</evidence>
<evidence type="ECO:0000313" key="7">
    <source>
        <dbReference type="Proteomes" id="UP001317705"/>
    </source>
</evidence>
<sequence>MPYRYLEEIATADIAFEAWGTTQEELFIAAADALLGVMVEEPATVAPVVAVAIELAGEQLDLLLFAFLQELVYHKDARQLLLRITDIALSGTPARSSLTAVARGEEINPGKHTMIVDVKAVTLHRFLVEYREGCWRATVILDI</sequence>
<dbReference type="EMBL" id="AP027151">
    <property type="protein sequence ID" value="BDV43307.1"/>
    <property type="molecule type" value="Genomic_DNA"/>
</dbReference>
<keyword evidence="7" id="KW-1185">Reference proteome</keyword>
<evidence type="ECO:0000256" key="2">
    <source>
        <dbReference type="ARBA" id="ARBA00022694"/>
    </source>
</evidence>
<keyword evidence="2" id="KW-0819">tRNA processing</keyword>
<protein>
    <submittedName>
        <fullName evidence="6">Protein archease</fullName>
    </submittedName>
</protein>
<organism evidence="6 7">
    <name type="scientific">Geotalea uraniireducens</name>
    <dbReference type="NCBI Taxonomy" id="351604"/>
    <lineage>
        <taxon>Bacteria</taxon>
        <taxon>Pseudomonadati</taxon>
        <taxon>Thermodesulfobacteriota</taxon>
        <taxon>Desulfuromonadia</taxon>
        <taxon>Geobacterales</taxon>
        <taxon>Geobacteraceae</taxon>
        <taxon>Geotalea</taxon>
    </lineage>
</organism>
<dbReference type="InterPro" id="IPR023572">
    <property type="entry name" value="Archease_dom"/>
</dbReference>
<evidence type="ECO:0000259" key="5">
    <source>
        <dbReference type="Pfam" id="PF01951"/>
    </source>
</evidence>
<name>A0ABM8ELJ0_9BACT</name>